<name>A0AAQ3WS12_PASNO</name>
<feature type="region of interest" description="Disordered" evidence="1">
    <location>
        <begin position="1"/>
        <end position="58"/>
    </location>
</feature>
<evidence type="ECO:0000313" key="2">
    <source>
        <dbReference type="EMBL" id="WVZ71680.1"/>
    </source>
</evidence>
<dbReference type="AlphaFoldDB" id="A0AAQ3WS12"/>
<proteinExistence type="predicted"/>
<sequence>MGEVPDDEDDVDACRDNVYGDTHDPPIDLGDVTERIEPEANGEPGGPATTSTTKSTGWKRKFTSPVWDDMDEIFKTVNDVQKYDNKFDDVKLQRASNNTPGEACDVL</sequence>
<gene>
    <name evidence="2" type="ORF">U9M48_020235</name>
</gene>
<feature type="compositionally biased region" description="Basic and acidic residues" evidence="1">
    <location>
        <begin position="21"/>
        <end position="38"/>
    </location>
</feature>
<feature type="compositionally biased region" description="Acidic residues" evidence="1">
    <location>
        <begin position="1"/>
        <end position="11"/>
    </location>
</feature>
<evidence type="ECO:0000256" key="1">
    <source>
        <dbReference type="SAM" id="MobiDB-lite"/>
    </source>
</evidence>
<dbReference type="EMBL" id="CP144748">
    <property type="protein sequence ID" value="WVZ71680.1"/>
    <property type="molecule type" value="Genomic_DNA"/>
</dbReference>
<protein>
    <submittedName>
        <fullName evidence="2">Uncharacterized protein</fullName>
    </submittedName>
</protein>
<organism evidence="2 3">
    <name type="scientific">Paspalum notatum var. saurae</name>
    <dbReference type="NCBI Taxonomy" id="547442"/>
    <lineage>
        <taxon>Eukaryota</taxon>
        <taxon>Viridiplantae</taxon>
        <taxon>Streptophyta</taxon>
        <taxon>Embryophyta</taxon>
        <taxon>Tracheophyta</taxon>
        <taxon>Spermatophyta</taxon>
        <taxon>Magnoliopsida</taxon>
        <taxon>Liliopsida</taxon>
        <taxon>Poales</taxon>
        <taxon>Poaceae</taxon>
        <taxon>PACMAD clade</taxon>
        <taxon>Panicoideae</taxon>
        <taxon>Andropogonodae</taxon>
        <taxon>Paspaleae</taxon>
        <taxon>Paspalinae</taxon>
        <taxon>Paspalum</taxon>
    </lineage>
</organism>
<keyword evidence="3" id="KW-1185">Reference proteome</keyword>
<reference evidence="2 3" key="1">
    <citation type="submission" date="2024-02" db="EMBL/GenBank/DDBJ databases">
        <title>High-quality chromosome-scale genome assembly of Pensacola bahiagrass (Paspalum notatum Flugge var. saurae).</title>
        <authorList>
            <person name="Vega J.M."/>
            <person name="Podio M."/>
            <person name="Orjuela J."/>
            <person name="Siena L.A."/>
            <person name="Pessino S.C."/>
            <person name="Combes M.C."/>
            <person name="Mariac C."/>
            <person name="Albertini E."/>
            <person name="Pupilli F."/>
            <person name="Ortiz J.P.A."/>
            <person name="Leblanc O."/>
        </authorList>
    </citation>
    <scope>NUCLEOTIDE SEQUENCE [LARGE SCALE GENOMIC DNA]</scope>
    <source>
        <strain evidence="2">R1</strain>
        <tissue evidence="2">Leaf</tissue>
    </source>
</reference>
<evidence type="ECO:0000313" key="3">
    <source>
        <dbReference type="Proteomes" id="UP001341281"/>
    </source>
</evidence>
<dbReference type="Proteomes" id="UP001341281">
    <property type="component" value="Chromosome 04"/>
</dbReference>
<accession>A0AAQ3WS12</accession>